<dbReference type="EMBL" id="NGAF01000007">
    <property type="protein sequence ID" value="OXR44291.1"/>
    <property type="molecule type" value="Genomic_DNA"/>
</dbReference>
<evidence type="ECO:0000256" key="1">
    <source>
        <dbReference type="SAM" id="MobiDB-lite"/>
    </source>
</evidence>
<evidence type="ECO:0000313" key="3">
    <source>
        <dbReference type="EMBL" id="OXR44291.1"/>
    </source>
</evidence>
<evidence type="ECO:0000256" key="2">
    <source>
        <dbReference type="SAM" id="Phobius"/>
    </source>
</evidence>
<feature type="compositionally biased region" description="Low complexity" evidence="1">
    <location>
        <begin position="249"/>
        <end position="279"/>
    </location>
</feature>
<organism evidence="3 4">
    <name type="scientific">Nocardia cerradoensis</name>
    <dbReference type="NCBI Taxonomy" id="85688"/>
    <lineage>
        <taxon>Bacteria</taxon>
        <taxon>Bacillati</taxon>
        <taxon>Actinomycetota</taxon>
        <taxon>Actinomycetes</taxon>
        <taxon>Mycobacteriales</taxon>
        <taxon>Nocardiaceae</taxon>
        <taxon>Nocardia</taxon>
    </lineage>
</organism>
<feature type="region of interest" description="Disordered" evidence="1">
    <location>
        <begin position="249"/>
        <end position="332"/>
    </location>
</feature>
<gene>
    <name evidence="3" type="ORF">B7C42_03852</name>
</gene>
<keyword evidence="4" id="KW-1185">Reference proteome</keyword>
<feature type="transmembrane region" description="Helical" evidence="2">
    <location>
        <begin position="111"/>
        <end position="133"/>
    </location>
</feature>
<proteinExistence type="predicted"/>
<feature type="transmembrane region" description="Helical" evidence="2">
    <location>
        <begin position="77"/>
        <end position="99"/>
    </location>
</feature>
<dbReference type="AlphaFoldDB" id="A0A231H606"/>
<evidence type="ECO:0000313" key="4">
    <source>
        <dbReference type="Proteomes" id="UP000215506"/>
    </source>
</evidence>
<name>A0A231H606_9NOCA</name>
<protein>
    <submittedName>
        <fullName evidence="3">Uncharacterized protein</fullName>
    </submittedName>
</protein>
<keyword evidence="2" id="KW-0472">Membrane</keyword>
<feature type="compositionally biased region" description="Pro residues" evidence="1">
    <location>
        <begin position="321"/>
        <end position="332"/>
    </location>
</feature>
<keyword evidence="2" id="KW-1133">Transmembrane helix</keyword>
<comment type="caution">
    <text evidence="3">The sequence shown here is derived from an EMBL/GenBank/DDBJ whole genome shotgun (WGS) entry which is preliminary data.</text>
</comment>
<sequence>MVNPYQPGYPAPQPPGWGVPPNYFGAQSFPGTRPPRRRSAVDIVAGIALAVAAILTAAQSVWAIVGPGRDYAAFEYGFNSAVIPFWVCSLAALVGGIMLSVTGAGSIRIRIVAALGGGALFVSIARSIVILCVDSYVRVSASGNWLAIPAAIAILAAVGTLIAGSGAPAPPASRSAIPVYPGAASYPGPVGYPGVPPGYPAPAVAPNYSAPAVYPAAESSVPAPHGRPSYPGAAAPGYPGAPTPAYPGVPGYPGAPSGAQGDPHAAGPHPVAGPQVAAGTPPAQAHHSAPTGSQPSHASVPEQPGGLDSSSAPTVHAGPSGTPPSQPHLPQQ</sequence>
<dbReference type="Proteomes" id="UP000215506">
    <property type="component" value="Unassembled WGS sequence"/>
</dbReference>
<feature type="transmembrane region" description="Helical" evidence="2">
    <location>
        <begin position="145"/>
        <end position="164"/>
    </location>
</feature>
<feature type="transmembrane region" description="Helical" evidence="2">
    <location>
        <begin position="43"/>
        <end position="65"/>
    </location>
</feature>
<accession>A0A231H606</accession>
<reference evidence="3 4" key="1">
    <citation type="submission" date="2017-07" db="EMBL/GenBank/DDBJ databases">
        <title>First draft Genome Sequence of Nocardia cerradoensis isolated from human infection.</title>
        <authorList>
            <person name="Carrasco G."/>
        </authorList>
    </citation>
    <scope>NUCLEOTIDE SEQUENCE [LARGE SCALE GENOMIC DNA]</scope>
    <source>
        <strain evidence="3 4">CNM20130759</strain>
    </source>
</reference>
<keyword evidence="2" id="KW-0812">Transmembrane</keyword>